<feature type="transmembrane region" description="Helical" evidence="1">
    <location>
        <begin position="109"/>
        <end position="138"/>
    </location>
</feature>
<comment type="caution">
    <text evidence="2">The sequence shown here is derived from an EMBL/GenBank/DDBJ whole genome shotgun (WGS) entry which is preliminary data.</text>
</comment>
<evidence type="ECO:0000313" key="3">
    <source>
        <dbReference type="Proteomes" id="UP001299546"/>
    </source>
</evidence>
<dbReference type="RefSeq" id="WP_066732495.1">
    <property type="nucleotide sequence ID" value="NZ_JAJCIQ010000001.1"/>
</dbReference>
<gene>
    <name evidence="2" type="ORF">LIZ65_02915</name>
</gene>
<organism evidence="2 3">
    <name type="scientific">Bariatricus massiliensis</name>
    <dbReference type="NCBI Taxonomy" id="1745713"/>
    <lineage>
        <taxon>Bacteria</taxon>
        <taxon>Bacillati</taxon>
        <taxon>Bacillota</taxon>
        <taxon>Clostridia</taxon>
        <taxon>Lachnospirales</taxon>
        <taxon>Lachnospiraceae</taxon>
        <taxon>Bariatricus</taxon>
    </lineage>
</organism>
<name>A0ABS8DCW3_9FIRM</name>
<feature type="transmembrane region" description="Helical" evidence="1">
    <location>
        <begin position="85"/>
        <end position="102"/>
    </location>
</feature>
<dbReference type="Gene3D" id="1.10.1760.20">
    <property type="match status" value="1"/>
</dbReference>
<proteinExistence type="predicted"/>
<feature type="transmembrane region" description="Helical" evidence="1">
    <location>
        <begin position="48"/>
        <end position="79"/>
    </location>
</feature>
<dbReference type="EMBL" id="JAJCIS010000001">
    <property type="protein sequence ID" value="MCB7386230.1"/>
    <property type="molecule type" value="Genomic_DNA"/>
</dbReference>
<keyword evidence="1" id="KW-0812">Transmembrane</keyword>
<feature type="transmembrane region" description="Helical" evidence="1">
    <location>
        <begin position="144"/>
        <end position="171"/>
    </location>
</feature>
<evidence type="ECO:0000256" key="1">
    <source>
        <dbReference type="SAM" id="Phobius"/>
    </source>
</evidence>
<dbReference type="Proteomes" id="UP001299546">
    <property type="component" value="Unassembled WGS sequence"/>
</dbReference>
<feature type="transmembrane region" description="Helical" evidence="1">
    <location>
        <begin position="15"/>
        <end position="36"/>
    </location>
</feature>
<sequence length="181" mass="19029">MAQLRTKRQTVTLKIAYGGLLIALGILLPQAFHIFGQEAGMIFLPIQIPVFMAGLLLGPIYGGIVGAAVPILSCVLTAMPPVPKVYFMLFEMVAYGVASGLLKKKFNVIVSILGAIIAGRLMYGAALAAGVSILGIHAPFANSAAFISTLVTGIPGNLIQLTLLPALYIGLKRGGFTFDER</sequence>
<dbReference type="InterPro" id="IPR024529">
    <property type="entry name" value="ECF_trnsprt_substrate-spec"/>
</dbReference>
<keyword evidence="3" id="KW-1185">Reference proteome</keyword>
<keyword evidence="1" id="KW-1133">Transmembrane helix</keyword>
<keyword evidence="1" id="KW-0472">Membrane</keyword>
<evidence type="ECO:0000313" key="2">
    <source>
        <dbReference type="EMBL" id="MCB7386230.1"/>
    </source>
</evidence>
<reference evidence="2 3" key="1">
    <citation type="submission" date="2021-10" db="EMBL/GenBank/DDBJ databases">
        <title>Collection of gut derived symbiotic bacterial strains cultured from healthy donors.</title>
        <authorList>
            <person name="Lin H."/>
            <person name="Littmann E."/>
            <person name="Kohout C."/>
            <person name="Pamer E.G."/>
        </authorList>
    </citation>
    <scope>NUCLEOTIDE SEQUENCE [LARGE SCALE GENOMIC DNA]</scope>
    <source>
        <strain evidence="2 3">DFI.1.165</strain>
    </source>
</reference>
<dbReference type="Pfam" id="PF12822">
    <property type="entry name" value="ECF_trnsprt"/>
    <property type="match status" value="1"/>
</dbReference>
<accession>A0ABS8DCW3</accession>
<protein>
    <submittedName>
        <fullName evidence="2">ECF transporter S component</fullName>
    </submittedName>
</protein>